<keyword evidence="1" id="KW-0472">Membrane</keyword>
<evidence type="ECO:0000256" key="1">
    <source>
        <dbReference type="SAM" id="Phobius"/>
    </source>
</evidence>
<keyword evidence="1" id="KW-1133">Transmembrane helix</keyword>
<accession>A0A6F8Y6P9</accession>
<organism evidence="2 3">
    <name type="scientific">Phytohabitans flavus</name>
    <dbReference type="NCBI Taxonomy" id="1076124"/>
    <lineage>
        <taxon>Bacteria</taxon>
        <taxon>Bacillati</taxon>
        <taxon>Actinomycetota</taxon>
        <taxon>Actinomycetes</taxon>
        <taxon>Micromonosporales</taxon>
        <taxon>Micromonosporaceae</taxon>
    </lineage>
</organism>
<dbReference type="KEGG" id="pfla:Pflav_082020"/>
<sequence length="164" mass="18586">MNDENADWSHYAEIGTAYGGISAALSGLALCGIAGSLALQRRQMAIDQLAAERQRHFEIVSLALNDRELLEAILPDVAGLPNIRQEVYVNLMVGYWMSTWQMGGMSENQVRYAVARLFKGRVAWEWWQRIHLTWADTSSAAQRRFTRIVDEEWHSATEPDPHAI</sequence>
<evidence type="ECO:0000313" key="2">
    <source>
        <dbReference type="EMBL" id="BCB81792.1"/>
    </source>
</evidence>
<keyword evidence="1" id="KW-0812">Transmembrane</keyword>
<dbReference type="Pfam" id="PF19560">
    <property type="entry name" value="DUF6082"/>
    <property type="match status" value="1"/>
</dbReference>
<feature type="transmembrane region" description="Helical" evidence="1">
    <location>
        <begin position="20"/>
        <end position="39"/>
    </location>
</feature>
<keyword evidence="3" id="KW-1185">Reference proteome</keyword>
<dbReference type="RefSeq" id="WP_173041538.1">
    <property type="nucleotide sequence ID" value="NZ_AP022870.1"/>
</dbReference>
<protein>
    <submittedName>
        <fullName evidence="2">Uncharacterized protein</fullName>
    </submittedName>
</protein>
<gene>
    <name evidence="2" type="ORF">Pflav_082020</name>
</gene>
<dbReference type="Proteomes" id="UP000502508">
    <property type="component" value="Chromosome"/>
</dbReference>
<evidence type="ECO:0000313" key="3">
    <source>
        <dbReference type="Proteomes" id="UP000502508"/>
    </source>
</evidence>
<reference evidence="2 3" key="1">
    <citation type="submission" date="2020-03" db="EMBL/GenBank/DDBJ databases">
        <title>Whole genome shotgun sequence of Phytohabitans flavus NBRC 107702.</title>
        <authorList>
            <person name="Komaki H."/>
            <person name="Tamura T."/>
        </authorList>
    </citation>
    <scope>NUCLEOTIDE SEQUENCE [LARGE SCALE GENOMIC DNA]</scope>
    <source>
        <strain evidence="2 3">NBRC 107702</strain>
    </source>
</reference>
<dbReference type="InterPro" id="IPR045728">
    <property type="entry name" value="DUF6082"/>
</dbReference>
<dbReference type="EMBL" id="AP022870">
    <property type="protein sequence ID" value="BCB81792.1"/>
    <property type="molecule type" value="Genomic_DNA"/>
</dbReference>
<name>A0A6F8Y6P9_9ACTN</name>
<dbReference type="AlphaFoldDB" id="A0A6F8Y6P9"/>
<proteinExistence type="predicted"/>
<reference evidence="2 3" key="2">
    <citation type="submission" date="2020-03" db="EMBL/GenBank/DDBJ databases">
        <authorList>
            <person name="Ichikawa N."/>
            <person name="Kimura A."/>
            <person name="Kitahashi Y."/>
            <person name="Uohara A."/>
        </authorList>
    </citation>
    <scope>NUCLEOTIDE SEQUENCE [LARGE SCALE GENOMIC DNA]</scope>
    <source>
        <strain evidence="2 3">NBRC 107702</strain>
    </source>
</reference>